<evidence type="ECO:0000313" key="2">
    <source>
        <dbReference type="Proteomes" id="UP000198287"/>
    </source>
</evidence>
<dbReference type="OrthoDB" id="10047268at2759"/>
<keyword evidence="2" id="KW-1185">Reference proteome</keyword>
<organism evidence="1 2">
    <name type="scientific">Folsomia candida</name>
    <name type="common">Springtail</name>
    <dbReference type="NCBI Taxonomy" id="158441"/>
    <lineage>
        <taxon>Eukaryota</taxon>
        <taxon>Metazoa</taxon>
        <taxon>Ecdysozoa</taxon>
        <taxon>Arthropoda</taxon>
        <taxon>Hexapoda</taxon>
        <taxon>Collembola</taxon>
        <taxon>Entomobryomorpha</taxon>
        <taxon>Isotomoidea</taxon>
        <taxon>Isotomidae</taxon>
        <taxon>Proisotominae</taxon>
        <taxon>Folsomia</taxon>
    </lineage>
</organism>
<accession>A0A226E1X6</accession>
<dbReference type="AlphaFoldDB" id="A0A226E1X6"/>
<reference evidence="1 2" key="1">
    <citation type="submission" date="2015-12" db="EMBL/GenBank/DDBJ databases">
        <title>The genome of Folsomia candida.</title>
        <authorList>
            <person name="Faddeeva A."/>
            <person name="Derks M.F."/>
            <person name="Anvar Y."/>
            <person name="Smit S."/>
            <person name="Van Straalen N."/>
            <person name="Roelofs D."/>
        </authorList>
    </citation>
    <scope>NUCLEOTIDE SEQUENCE [LARGE SCALE GENOMIC DNA]</scope>
    <source>
        <strain evidence="1 2">VU population</strain>
        <tissue evidence="1">Whole body</tissue>
    </source>
</reference>
<name>A0A226E1X6_FOLCA</name>
<sequence length="211" mass="22821">MNHTHGGDDPLLRCGEVFSHYKPVKGQENNSVPLQEIELQLISSKNSRVLFYNNNNNGCHFSAGGQGQGQHPGVKYHLEDAFLPGENGDGDYSECAEFDLTRCCCEGGGGRCGGECGGGVTSGGGSSDPETFYESVLLPGGRPQVGVGSGSGGNLGTRNQFELQTHGRDCNSGNSGKLQSFRNQLRDQVRQDGINFSRVSQFFYDYLRIWK</sequence>
<comment type="caution">
    <text evidence="1">The sequence shown here is derived from an EMBL/GenBank/DDBJ whole genome shotgun (WGS) entry which is preliminary data.</text>
</comment>
<proteinExistence type="predicted"/>
<protein>
    <submittedName>
        <fullName evidence="1">Uncharacterized protein</fullName>
    </submittedName>
</protein>
<gene>
    <name evidence="1" type="ORF">Fcan01_14333</name>
</gene>
<dbReference type="EMBL" id="LNIX01000008">
    <property type="protein sequence ID" value="OXA51288.1"/>
    <property type="molecule type" value="Genomic_DNA"/>
</dbReference>
<dbReference type="Proteomes" id="UP000198287">
    <property type="component" value="Unassembled WGS sequence"/>
</dbReference>
<evidence type="ECO:0000313" key="1">
    <source>
        <dbReference type="EMBL" id="OXA51288.1"/>
    </source>
</evidence>